<dbReference type="Proteomes" id="UP000324748">
    <property type="component" value="Unassembled WGS sequence"/>
</dbReference>
<name>A0A5B0MXU6_PUCGR</name>
<evidence type="ECO:0000313" key="2">
    <source>
        <dbReference type="Proteomes" id="UP000324748"/>
    </source>
</evidence>
<dbReference type="EMBL" id="VSWC01000131">
    <property type="protein sequence ID" value="KAA1081153.1"/>
    <property type="molecule type" value="Genomic_DNA"/>
</dbReference>
<evidence type="ECO:0000313" key="1">
    <source>
        <dbReference type="EMBL" id="KAA1081153.1"/>
    </source>
</evidence>
<proteinExistence type="predicted"/>
<dbReference type="AlphaFoldDB" id="A0A5B0MXU6"/>
<sequence>MPFLQCLEGESPPDIGSSTQNEIVTVTGVGKIVAKLEAEGEGLSIFVRHEVERSTPFGDKFIMVKYMVHPSWCGEQFIMFLKCGQSGIFIGGLVGWDRYNEAMVVELNSATIHGHGN</sequence>
<comment type="caution">
    <text evidence="1">The sequence shown here is derived from an EMBL/GenBank/DDBJ whole genome shotgun (WGS) entry which is preliminary data.</text>
</comment>
<keyword evidence="2" id="KW-1185">Reference proteome</keyword>
<protein>
    <submittedName>
        <fullName evidence="1">Uncharacterized protein</fullName>
    </submittedName>
</protein>
<organism evidence="1 2">
    <name type="scientific">Puccinia graminis f. sp. tritici</name>
    <dbReference type="NCBI Taxonomy" id="56615"/>
    <lineage>
        <taxon>Eukaryota</taxon>
        <taxon>Fungi</taxon>
        <taxon>Dikarya</taxon>
        <taxon>Basidiomycota</taxon>
        <taxon>Pucciniomycotina</taxon>
        <taxon>Pucciniomycetes</taxon>
        <taxon>Pucciniales</taxon>
        <taxon>Pucciniaceae</taxon>
        <taxon>Puccinia</taxon>
    </lineage>
</organism>
<accession>A0A5B0MXU6</accession>
<reference evidence="1 2" key="1">
    <citation type="submission" date="2019-05" db="EMBL/GenBank/DDBJ databases">
        <title>Emergence of the Ug99 lineage of the wheat stem rust pathogen through somatic hybridization.</title>
        <authorList>
            <person name="Li F."/>
            <person name="Upadhyaya N.M."/>
            <person name="Sperschneider J."/>
            <person name="Matny O."/>
            <person name="Nguyen-Phuc H."/>
            <person name="Mago R."/>
            <person name="Raley C."/>
            <person name="Miller M.E."/>
            <person name="Silverstein K.A.T."/>
            <person name="Henningsen E."/>
            <person name="Hirsch C.D."/>
            <person name="Visser B."/>
            <person name="Pretorius Z.A."/>
            <person name="Steffenson B.J."/>
            <person name="Schwessinger B."/>
            <person name="Dodds P.N."/>
            <person name="Figueroa M."/>
        </authorList>
    </citation>
    <scope>NUCLEOTIDE SEQUENCE [LARGE SCALE GENOMIC DNA]</scope>
    <source>
        <strain evidence="1">21-0</strain>
    </source>
</reference>
<gene>
    <name evidence="1" type="ORF">PGT21_030497</name>
</gene>